<sequence length="204" mass="22217">MPESAAEIHARIASVAGEGGRLPTPPLAGWDIFPWEVVDGALVPKVLPPPGAEAARAGEVAESDCPTCTRDRGADIWENDRWVVTRPAAPSGLPVVLFLQTKEHLDFTDLDDEMAAEYGRLSIWLTRIIAHLPEIGRVHVSRWGDGSAHLHVWFMARTRGLSGVLGSFAAEWKDILPPVPEDVWRADLATIAQKLANHDGKAMV</sequence>
<dbReference type="AlphaFoldDB" id="A0A7Y9E348"/>
<dbReference type="GO" id="GO:0016787">
    <property type="term" value="F:hydrolase activity"/>
    <property type="evidence" value="ECO:0007669"/>
    <property type="project" value="UniProtKB-KW"/>
</dbReference>
<dbReference type="SUPFAM" id="SSF54197">
    <property type="entry name" value="HIT-like"/>
    <property type="match status" value="1"/>
</dbReference>
<protein>
    <submittedName>
        <fullName evidence="1">Diadenosine tetraphosphate (Ap4A) HIT family hydrolase</fullName>
    </submittedName>
</protein>
<dbReference type="InterPro" id="IPR036265">
    <property type="entry name" value="HIT-like_sf"/>
</dbReference>
<gene>
    <name evidence="1" type="ORF">BJZ21_000421</name>
</gene>
<dbReference type="RefSeq" id="WP_179662243.1">
    <property type="nucleotide sequence ID" value="NZ_JACCBG010000001.1"/>
</dbReference>
<keyword evidence="2" id="KW-1185">Reference proteome</keyword>
<dbReference type="Gene3D" id="3.30.428.10">
    <property type="entry name" value="HIT-like"/>
    <property type="match status" value="1"/>
</dbReference>
<proteinExistence type="predicted"/>
<dbReference type="EMBL" id="JACCBG010000001">
    <property type="protein sequence ID" value="NYD40338.1"/>
    <property type="molecule type" value="Genomic_DNA"/>
</dbReference>
<accession>A0A7Y9E348</accession>
<organism evidence="1 2">
    <name type="scientific">Nocardioides panaciterrulae</name>
    <dbReference type="NCBI Taxonomy" id="661492"/>
    <lineage>
        <taxon>Bacteria</taxon>
        <taxon>Bacillati</taxon>
        <taxon>Actinomycetota</taxon>
        <taxon>Actinomycetes</taxon>
        <taxon>Propionibacteriales</taxon>
        <taxon>Nocardioidaceae</taxon>
        <taxon>Nocardioides</taxon>
    </lineage>
</organism>
<comment type="caution">
    <text evidence="1">The sequence shown here is derived from an EMBL/GenBank/DDBJ whole genome shotgun (WGS) entry which is preliminary data.</text>
</comment>
<dbReference type="Proteomes" id="UP000535511">
    <property type="component" value="Unassembled WGS sequence"/>
</dbReference>
<evidence type="ECO:0000313" key="2">
    <source>
        <dbReference type="Proteomes" id="UP000535511"/>
    </source>
</evidence>
<reference evidence="1 2" key="1">
    <citation type="submission" date="2020-07" db="EMBL/GenBank/DDBJ databases">
        <title>Sequencing the genomes of 1000 actinobacteria strains.</title>
        <authorList>
            <person name="Klenk H.-P."/>
        </authorList>
    </citation>
    <scope>NUCLEOTIDE SEQUENCE [LARGE SCALE GENOMIC DNA]</scope>
    <source>
        <strain evidence="1 2">DSM 21350</strain>
    </source>
</reference>
<name>A0A7Y9E348_9ACTN</name>
<evidence type="ECO:0000313" key="1">
    <source>
        <dbReference type="EMBL" id="NYD40338.1"/>
    </source>
</evidence>
<keyword evidence="1" id="KW-0378">Hydrolase</keyword>